<keyword evidence="1" id="KW-0175">Coiled coil</keyword>
<dbReference type="InterPro" id="IPR008713">
    <property type="entry name" value="Phage_lambda_NinG"/>
</dbReference>
<sequence>MLNKVRSKKCKICENEFTPRNSLQKCCSMECALIFAKQSKAEAEQKANNKRKKAFKEENKTLNALTQEAQAAVNKYIRLRDEGKTCISCGVPLVREGFGGGFDAGHYRSRGSAPHLRFYTLNIAGQCKRCNRYFGGNYQQFRLGLIERLGVEKVEAIEKDQRARHYSKEDLRRIKQIFNKKCKLLEKRKGLF</sequence>
<dbReference type="Proteomes" id="UP000254280">
    <property type="component" value="Unassembled WGS sequence"/>
</dbReference>
<dbReference type="AlphaFoldDB" id="A0A379B3X8"/>
<proteinExistence type="predicted"/>
<dbReference type="OrthoDB" id="5741553at2"/>
<reference evidence="2 3" key="1">
    <citation type="submission" date="2018-06" db="EMBL/GenBank/DDBJ databases">
        <authorList>
            <consortium name="Pathogen Informatics"/>
            <person name="Doyle S."/>
        </authorList>
    </citation>
    <scope>NUCLEOTIDE SEQUENCE [LARGE SCALE GENOMIC DNA]</scope>
    <source>
        <strain evidence="2 3">NCTC10699</strain>
    </source>
</reference>
<keyword evidence="3" id="KW-1185">Reference proteome</keyword>
<evidence type="ECO:0000256" key="1">
    <source>
        <dbReference type="SAM" id="Coils"/>
    </source>
</evidence>
<evidence type="ECO:0000313" key="2">
    <source>
        <dbReference type="EMBL" id="SUB33333.1"/>
    </source>
</evidence>
<name>A0A379B3X8_9PAST</name>
<evidence type="ECO:0000313" key="3">
    <source>
        <dbReference type="Proteomes" id="UP000254280"/>
    </source>
</evidence>
<dbReference type="EMBL" id="UGSS01000002">
    <property type="protein sequence ID" value="SUB33333.1"/>
    <property type="molecule type" value="Genomic_DNA"/>
</dbReference>
<organism evidence="2 3">
    <name type="scientific">[Pasteurella] mairii</name>
    <dbReference type="NCBI Taxonomy" id="757"/>
    <lineage>
        <taxon>Bacteria</taxon>
        <taxon>Pseudomonadati</taxon>
        <taxon>Pseudomonadota</taxon>
        <taxon>Gammaproteobacteria</taxon>
        <taxon>Pasteurellales</taxon>
        <taxon>Pasteurellaceae</taxon>
    </lineage>
</organism>
<dbReference type="Pfam" id="PF05766">
    <property type="entry name" value="NinG"/>
    <property type="match status" value="1"/>
</dbReference>
<feature type="coiled-coil region" evidence="1">
    <location>
        <begin position="33"/>
        <end position="82"/>
    </location>
</feature>
<accession>A0A379B3X8</accession>
<gene>
    <name evidence="2" type="ORF">NCTC10699_00948</name>
</gene>
<protein>
    <submittedName>
        <fullName evidence="2">Bacteriophage Lambda NinG protein</fullName>
    </submittedName>
</protein>